<protein>
    <submittedName>
        <fullName evidence="2">Retrotransposable element Tf2 155 kDa protein type 1</fullName>
    </submittedName>
</protein>
<dbReference type="EMBL" id="BMAU01021176">
    <property type="protein sequence ID" value="GFX94037.1"/>
    <property type="molecule type" value="Genomic_DNA"/>
</dbReference>
<feature type="transmembrane region" description="Helical" evidence="1">
    <location>
        <begin position="117"/>
        <end position="137"/>
    </location>
</feature>
<keyword evidence="1" id="KW-0472">Membrane</keyword>
<organism evidence="2 3">
    <name type="scientific">Trichonephila clavipes</name>
    <name type="common">Golden silk orbweaver</name>
    <name type="synonym">Nephila clavipes</name>
    <dbReference type="NCBI Taxonomy" id="2585209"/>
    <lineage>
        <taxon>Eukaryota</taxon>
        <taxon>Metazoa</taxon>
        <taxon>Ecdysozoa</taxon>
        <taxon>Arthropoda</taxon>
        <taxon>Chelicerata</taxon>
        <taxon>Arachnida</taxon>
        <taxon>Araneae</taxon>
        <taxon>Araneomorphae</taxon>
        <taxon>Entelegynae</taxon>
        <taxon>Araneoidea</taxon>
        <taxon>Nephilidae</taxon>
        <taxon>Trichonephila</taxon>
    </lineage>
</organism>
<evidence type="ECO:0000256" key="1">
    <source>
        <dbReference type="SAM" id="Phobius"/>
    </source>
</evidence>
<dbReference type="PANTHER" id="PTHR24559">
    <property type="entry name" value="TRANSPOSON TY3-I GAG-POL POLYPROTEIN"/>
    <property type="match status" value="1"/>
</dbReference>
<comment type="caution">
    <text evidence="2">The sequence shown here is derived from an EMBL/GenBank/DDBJ whole genome shotgun (WGS) entry which is preliminary data.</text>
</comment>
<dbReference type="InterPro" id="IPR053134">
    <property type="entry name" value="RNA-dir_DNA_polymerase"/>
</dbReference>
<reference evidence="2" key="1">
    <citation type="submission" date="2020-08" db="EMBL/GenBank/DDBJ databases">
        <title>Multicomponent nature underlies the extraordinary mechanical properties of spider dragline silk.</title>
        <authorList>
            <person name="Kono N."/>
            <person name="Nakamura H."/>
            <person name="Mori M."/>
            <person name="Yoshida Y."/>
            <person name="Ohtoshi R."/>
            <person name="Malay A.D."/>
            <person name="Moran D.A.P."/>
            <person name="Tomita M."/>
            <person name="Numata K."/>
            <person name="Arakawa K."/>
        </authorList>
    </citation>
    <scope>NUCLEOTIDE SEQUENCE</scope>
</reference>
<dbReference type="SUPFAM" id="SSF56672">
    <property type="entry name" value="DNA/RNA polymerases"/>
    <property type="match status" value="1"/>
</dbReference>
<dbReference type="Gene3D" id="3.10.10.10">
    <property type="entry name" value="HIV Type 1 Reverse Transcriptase, subunit A, domain 1"/>
    <property type="match status" value="1"/>
</dbReference>
<evidence type="ECO:0000313" key="3">
    <source>
        <dbReference type="Proteomes" id="UP000887159"/>
    </source>
</evidence>
<name>A0A8X6V3T2_TRICX</name>
<dbReference type="Proteomes" id="UP000887159">
    <property type="component" value="Unassembled WGS sequence"/>
</dbReference>
<dbReference type="AlphaFoldDB" id="A0A8X6V3T2"/>
<gene>
    <name evidence="2" type="primary">Tf2-1_3</name>
    <name evidence="2" type="ORF">TNCV_3413991</name>
</gene>
<keyword evidence="1" id="KW-1133">Transmembrane helix</keyword>
<dbReference type="GO" id="GO:0071897">
    <property type="term" value="P:DNA biosynthetic process"/>
    <property type="evidence" value="ECO:0007669"/>
    <property type="project" value="UniProtKB-ARBA"/>
</dbReference>
<proteinExistence type="predicted"/>
<dbReference type="PANTHER" id="PTHR24559:SF444">
    <property type="entry name" value="REVERSE TRANSCRIPTASE DOMAIN-CONTAINING PROTEIN"/>
    <property type="match status" value="1"/>
</dbReference>
<keyword evidence="1" id="KW-0812">Transmembrane</keyword>
<evidence type="ECO:0000313" key="2">
    <source>
        <dbReference type="EMBL" id="GFX94037.1"/>
    </source>
</evidence>
<accession>A0A8X6V3T2</accession>
<sequence length="139" mass="15750">MNFSLATIVSSGYDSSIAILGEFKEITFNNSFIKKPKHLVTHHILTSGPPVSAKVRRLATEKFKLAKKELEFMLGREICRPSNSLWASPLHLVWKKTGDWIPCGDYRALNAITQPGIPFLTCITFLIIYMDTLYFQLSI</sequence>
<keyword evidence="3" id="KW-1185">Reference proteome</keyword>
<dbReference type="InterPro" id="IPR043502">
    <property type="entry name" value="DNA/RNA_pol_sf"/>
</dbReference>